<dbReference type="GO" id="GO:0030428">
    <property type="term" value="C:cell septum"/>
    <property type="evidence" value="ECO:0007669"/>
    <property type="project" value="TreeGrafter"/>
</dbReference>
<dbReference type="InterPro" id="IPR036680">
    <property type="entry name" value="SPOR-like_sf"/>
</dbReference>
<dbReference type="STRING" id="420662.Mpe_A2153"/>
<evidence type="ECO:0000313" key="4">
    <source>
        <dbReference type="EMBL" id="ABM95109.1"/>
    </source>
</evidence>
<dbReference type="InterPro" id="IPR052521">
    <property type="entry name" value="Cell_div_SPOR-domain"/>
</dbReference>
<accession>A2SHS0</accession>
<protein>
    <submittedName>
        <fullName evidence="4">DedD protein</fullName>
    </submittedName>
</protein>
<dbReference type="eggNOG" id="COG3147">
    <property type="taxonomic scope" value="Bacteria"/>
</dbReference>
<proteinExistence type="predicted"/>
<dbReference type="GO" id="GO:0032153">
    <property type="term" value="C:cell division site"/>
    <property type="evidence" value="ECO:0007669"/>
    <property type="project" value="TreeGrafter"/>
</dbReference>
<dbReference type="PANTHER" id="PTHR38687:SF1">
    <property type="entry name" value="CELL DIVISION PROTEIN DEDD"/>
    <property type="match status" value="1"/>
</dbReference>
<feature type="region of interest" description="Disordered" evidence="1">
    <location>
        <begin position="113"/>
        <end position="162"/>
    </location>
</feature>
<dbReference type="HOGENOM" id="CLU_068683_0_2_4"/>
<keyword evidence="2" id="KW-1133">Transmembrane helix</keyword>
<dbReference type="GO" id="GO:0042834">
    <property type="term" value="F:peptidoglycan binding"/>
    <property type="evidence" value="ECO:0007669"/>
    <property type="project" value="InterPro"/>
</dbReference>
<evidence type="ECO:0000313" key="5">
    <source>
        <dbReference type="Proteomes" id="UP000000366"/>
    </source>
</evidence>
<dbReference type="Gene3D" id="3.30.70.1070">
    <property type="entry name" value="Sporulation related repeat"/>
    <property type="match status" value="1"/>
</dbReference>
<dbReference type="InterPro" id="IPR007730">
    <property type="entry name" value="SPOR-like_dom"/>
</dbReference>
<keyword evidence="2" id="KW-0812">Transmembrane</keyword>
<organism evidence="4 5">
    <name type="scientific">Methylibium petroleiphilum (strain ATCC BAA-1232 / LMG 22953 / PM1)</name>
    <dbReference type="NCBI Taxonomy" id="420662"/>
    <lineage>
        <taxon>Bacteria</taxon>
        <taxon>Pseudomonadati</taxon>
        <taxon>Pseudomonadota</taxon>
        <taxon>Betaproteobacteria</taxon>
        <taxon>Burkholderiales</taxon>
        <taxon>Sphaerotilaceae</taxon>
        <taxon>Methylibium</taxon>
    </lineage>
</organism>
<sequence>MPSITSRKPPRMGLLSFFQRKSGTGSGASPTDADSVELARGRARRRLVGATVLVVLGVLGFPLLFDTAPRPLSGDIPIDIPRKDAAAPLVTKPASPPSDAVTAPKDDAVMTERAEEAGREVAVPAASPRVAAAPPEKPAAKPADKKPEPAASKPAATKPAVAADAARARAALEGKPAVVAAKTEAADKPSDGSTRFVVQVGAYSEADSAREARSRVEKLGYKTYTQVVETPSGKRIRVRIGPYADRGEADKVAAKIKQSGLGSAVLTL</sequence>
<feature type="compositionally biased region" description="Low complexity" evidence="1">
    <location>
        <begin position="120"/>
        <end position="134"/>
    </location>
</feature>
<evidence type="ECO:0000259" key="3">
    <source>
        <dbReference type="PROSITE" id="PS51724"/>
    </source>
</evidence>
<dbReference type="PANTHER" id="PTHR38687">
    <property type="entry name" value="CELL DIVISION PROTEIN DEDD-RELATED"/>
    <property type="match status" value="1"/>
</dbReference>
<dbReference type="AlphaFoldDB" id="A2SHS0"/>
<dbReference type="KEGG" id="mpt:Mpe_A2153"/>
<dbReference type="Proteomes" id="UP000000366">
    <property type="component" value="Chromosome"/>
</dbReference>
<feature type="compositionally biased region" description="Low complexity" evidence="1">
    <location>
        <begin position="149"/>
        <end position="162"/>
    </location>
</feature>
<name>A2SHS0_METPP</name>
<feature type="domain" description="SPOR" evidence="3">
    <location>
        <begin position="190"/>
        <end position="268"/>
    </location>
</feature>
<dbReference type="Pfam" id="PF05036">
    <property type="entry name" value="SPOR"/>
    <property type="match status" value="1"/>
</dbReference>
<evidence type="ECO:0000256" key="1">
    <source>
        <dbReference type="SAM" id="MobiDB-lite"/>
    </source>
</evidence>
<keyword evidence="2" id="KW-0472">Membrane</keyword>
<gene>
    <name evidence="4" type="ordered locus">Mpe_A2153</name>
</gene>
<evidence type="ECO:0000256" key="2">
    <source>
        <dbReference type="SAM" id="Phobius"/>
    </source>
</evidence>
<feature type="transmembrane region" description="Helical" evidence="2">
    <location>
        <begin position="47"/>
        <end position="65"/>
    </location>
</feature>
<dbReference type="EMBL" id="CP000555">
    <property type="protein sequence ID" value="ABM95109.1"/>
    <property type="molecule type" value="Genomic_DNA"/>
</dbReference>
<feature type="compositionally biased region" description="Basic and acidic residues" evidence="1">
    <location>
        <begin position="138"/>
        <end position="148"/>
    </location>
</feature>
<reference evidence="4 5" key="1">
    <citation type="journal article" date="2007" name="J. Bacteriol.">
        <title>Whole-genome analysis of the methyl tert-butyl ether-degrading beta-proteobacterium Methylibium petroleiphilum PM1.</title>
        <authorList>
            <person name="Kane S.R."/>
            <person name="Chakicherla A.Y."/>
            <person name="Chain P.S.G."/>
            <person name="Schmidt R."/>
            <person name="Shin M.W."/>
            <person name="Legler T.C."/>
            <person name="Scow K.M."/>
            <person name="Larimer F.W."/>
            <person name="Lucas S.M."/>
            <person name="Richardson P.M."/>
            <person name="Hristova K.R."/>
        </authorList>
    </citation>
    <scope>NUCLEOTIDE SEQUENCE [LARGE SCALE GENOMIC DNA]</scope>
    <source>
        <strain evidence="5">ATCC BAA-1232 / LMG 22953 / PM1</strain>
    </source>
</reference>
<dbReference type="GO" id="GO:0032506">
    <property type="term" value="P:cytokinetic process"/>
    <property type="evidence" value="ECO:0007669"/>
    <property type="project" value="TreeGrafter"/>
</dbReference>
<keyword evidence="5" id="KW-1185">Reference proteome</keyword>
<dbReference type="SUPFAM" id="SSF110997">
    <property type="entry name" value="Sporulation related repeat"/>
    <property type="match status" value="1"/>
</dbReference>
<dbReference type="PROSITE" id="PS51724">
    <property type="entry name" value="SPOR"/>
    <property type="match status" value="1"/>
</dbReference>